<dbReference type="Proteomes" id="UP000663860">
    <property type="component" value="Unassembled WGS sequence"/>
</dbReference>
<organism evidence="1 2">
    <name type="scientific">Adineta steineri</name>
    <dbReference type="NCBI Taxonomy" id="433720"/>
    <lineage>
        <taxon>Eukaryota</taxon>
        <taxon>Metazoa</taxon>
        <taxon>Spiralia</taxon>
        <taxon>Gnathifera</taxon>
        <taxon>Rotifera</taxon>
        <taxon>Eurotatoria</taxon>
        <taxon>Bdelloidea</taxon>
        <taxon>Adinetida</taxon>
        <taxon>Adinetidae</taxon>
        <taxon>Adineta</taxon>
    </lineage>
</organism>
<feature type="non-terminal residue" evidence="1">
    <location>
        <position position="33"/>
    </location>
</feature>
<evidence type="ECO:0000313" key="2">
    <source>
        <dbReference type="Proteomes" id="UP000663860"/>
    </source>
</evidence>
<protein>
    <submittedName>
        <fullName evidence="1">Uncharacterized protein</fullName>
    </submittedName>
</protein>
<reference evidence="1" key="1">
    <citation type="submission" date="2021-02" db="EMBL/GenBank/DDBJ databases">
        <authorList>
            <person name="Nowell W R."/>
        </authorList>
    </citation>
    <scope>NUCLEOTIDE SEQUENCE</scope>
</reference>
<evidence type="ECO:0000313" key="1">
    <source>
        <dbReference type="EMBL" id="CAF1462921.1"/>
    </source>
</evidence>
<comment type="caution">
    <text evidence="1">The sequence shown here is derived from an EMBL/GenBank/DDBJ whole genome shotgun (WGS) entry which is preliminary data.</text>
</comment>
<dbReference type="AlphaFoldDB" id="A0A815QJW2"/>
<dbReference type="EMBL" id="CAJNOE010002004">
    <property type="protein sequence ID" value="CAF1462921.1"/>
    <property type="molecule type" value="Genomic_DNA"/>
</dbReference>
<name>A0A815QJW2_9BILA</name>
<accession>A0A815QJW2</accession>
<proteinExistence type="predicted"/>
<gene>
    <name evidence="1" type="ORF">IZO911_LOCUS43026</name>
</gene>
<sequence length="33" mass="3872">MENGRYVNSFNSQYTSSGWMSVLKWKITTRSNV</sequence>